<keyword evidence="5" id="KW-1185">Reference proteome</keyword>
<protein>
    <submittedName>
        <fullName evidence="4">Adaptor related protein complex 3 subunit sigma 2</fullName>
    </submittedName>
</protein>
<dbReference type="EMBL" id="AC018988">
    <property type="status" value="NOT_ANNOTATED_CDS"/>
    <property type="molecule type" value="Genomic_DNA"/>
</dbReference>
<dbReference type="VEuPathDB" id="HostDB:ENSG00000157823"/>
<evidence type="ECO:0000259" key="3">
    <source>
        <dbReference type="Pfam" id="PF01217"/>
    </source>
</evidence>
<evidence type="ECO:0000256" key="2">
    <source>
        <dbReference type="ARBA" id="ARBA00022927"/>
    </source>
</evidence>
<keyword evidence="6 7" id="KW-1267">Proteomics identification</keyword>
<evidence type="ECO:0000313" key="5">
    <source>
        <dbReference type="Proteomes" id="UP000005640"/>
    </source>
</evidence>
<dbReference type="MassIVE" id="H0YNI6"/>
<proteinExistence type="evidence at protein level"/>
<evidence type="ECO:0007829" key="6">
    <source>
        <dbReference type="PeptideAtlas" id="H0YNI6"/>
    </source>
</evidence>
<comment type="subcellular location">
    <subcellularLocation>
        <location evidence="1">Endomembrane system</location>
        <topology evidence="1">Peripheral membrane protein</topology>
    </subcellularLocation>
</comment>
<dbReference type="GO" id="GO:0012505">
    <property type="term" value="C:endomembrane system"/>
    <property type="evidence" value="ECO:0007669"/>
    <property type="project" value="UniProtKB-SubCell"/>
</dbReference>
<dbReference type="Ensembl" id="ENST00000558806.5">
    <property type="protein sequence ID" value="ENSP00000454027.1"/>
    <property type="gene ID" value="ENSG00000157823.17"/>
</dbReference>
<dbReference type="EMBL" id="AC027176">
    <property type="status" value="NOT_ANNOTATED_CDS"/>
    <property type="molecule type" value="Genomic_DNA"/>
</dbReference>
<feature type="domain" description="AP complex mu/sigma subunit" evidence="3">
    <location>
        <begin position="1"/>
        <end position="26"/>
    </location>
</feature>
<dbReference type="HOGENOM" id="CLU_3359420_0_0_1"/>
<dbReference type="Pfam" id="PF01217">
    <property type="entry name" value="Clat_adaptor_s"/>
    <property type="match status" value="1"/>
</dbReference>
<dbReference type="AlphaFoldDB" id="H0YNI6"/>
<name>H0YNI6_HUMAN</name>
<keyword evidence="2" id="KW-0653">Protein transport</keyword>
<dbReference type="UCSC" id="uc059ncl.1">
    <property type="organism name" value="human"/>
</dbReference>
<dbReference type="Gene3D" id="3.30.450.60">
    <property type="match status" value="1"/>
</dbReference>
<reference evidence="4 5" key="1">
    <citation type="journal article" date="2001" name="Nature">
        <title>Initial sequencing and analysis of the human genome.</title>
        <authorList>
            <consortium name="International Human Genome Sequencing Consortium"/>
            <person name="Lander E.S."/>
            <person name="Linton L.M."/>
            <person name="Birren B."/>
            <person name="Nusbaum C."/>
            <person name="Zody M.C."/>
            <person name="Baldwin J."/>
            <person name="Devon K."/>
            <person name="Dewar K."/>
            <person name="Doyle M."/>
            <person name="FitzHugh W."/>
            <person name="Funke R."/>
            <person name="Gage D."/>
            <person name="Harris K."/>
            <person name="Heaford A."/>
            <person name="Howland J."/>
            <person name="Kann L."/>
            <person name="Lehoczky J."/>
            <person name="LeVine R."/>
            <person name="McEwan P."/>
            <person name="McKernan K."/>
            <person name="Meldrim J."/>
            <person name="Mesirov J.P."/>
            <person name="Miranda C."/>
            <person name="Morris W."/>
            <person name="Naylor J."/>
            <person name="Raymond C."/>
            <person name="Rosetti M."/>
            <person name="Santos R."/>
            <person name="Sheridan A."/>
            <person name="Sougnez C."/>
            <person name="Stange-Thomann N."/>
            <person name="Stojanovic N."/>
            <person name="Subramanian A."/>
            <person name="Wyman D."/>
            <person name="Rogers J."/>
            <person name="Sulston J."/>
            <person name="Ainscough R."/>
            <person name="Beck S."/>
            <person name="Bentley D."/>
            <person name="Burton J."/>
            <person name="Clee C."/>
            <person name="Carter N."/>
            <person name="Coulson A."/>
            <person name="Deadman R."/>
            <person name="Deloukas P."/>
            <person name="Dunham A."/>
            <person name="Dunham I."/>
            <person name="Durbin R."/>
            <person name="French L."/>
            <person name="Grafham D."/>
            <person name="Gregory S."/>
            <person name="Hubbard T."/>
            <person name="Humphray S."/>
            <person name="Hunt A."/>
            <person name="Jones M."/>
            <person name="Lloyd C."/>
            <person name="McMurray A."/>
            <person name="Matthews L."/>
            <person name="Mercer S."/>
            <person name="Milne S."/>
            <person name="Mullikin J.C."/>
            <person name="Mungall A."/>
            <person name="Plumb R."/>
            <person name="Ross M."/>
            <person name="Shownkeen R."/>
            <person name="Sims S."/>
            <person name="Waterston R.H."/>
            <person name="Wilson R.K."/>
            <person name="Hillier L.W."/>
            <person name="McPherson J.D."/>
            <person name="Marra M.A."/>
            <person name="Mardis E.R."/>
            <person name="Fulton L.A."/>
            <person name="Chinwalla A.T."/>
            <person name="Pepin K.H."/>
            <person name="Gish W.R."/>
            <person name="Chissoe S.L."/>
            <person name="Wendl M.C."/>
            <person name="Delehaunty K.D."/>
            <person name="Miner T.L."/>
            <person name="Delehaunty A."/>
            <person name="Kramer J.B."/>
            <person name="Cook L.L."/>
            <person name="Fulton R.S."/>
            <person name="Johnson D.L."/>
            <person name="Minx P.J."/>
            <person name="Clifton S.W."/>
            <person name="Hawkins T."/>
            <person name="Branscomb E."/>
            <person name="Predki P."/>
            <person name="Richardson P."/>
            <person name="Wenning S."/>
            <person name="Slezak T."/>
            <person name="Doggett N."/>
            <person name="Cheng J.F."/>
            <person name="Olsen A."/>
            <person name="Lucas S."/>
            <person name="Elkin C."/>
            <person name="Uberbacher E."/>
            <person name="Frazier M."/>
            <person name="Gibbs R.A."/>
            <person name="Muzny D.M."/>
            <person name="Scherer S.E."/>
            <person name="Bouck J.B."/>
            <person name="Sodergren E.J."/>
            <person name="Worley K.C."/>
            <person name="Rives C.M."/>
            <person name="Gorrell J.H."/>
            <person name="Metzker M.L."/>
            <person name="Naylor S.L."/>
            <person name="Kucherlapati R.S."/>
            <person name="Nelson D.L."/>
            <person name="Weinstock G.M."/>
            <person name="Sakaki Y."/>
            <person name="Fujiyama A."/>
            <person name="Hattori M."/>
            <person name="Yada T."/>
            <person name="Toyoda A."/>
            <person name="Itoh T."/>
            <person name="Kawagoe C."/>
            <person name="Watanabe H."/>
            <person name="Totoki Y."/>
            <person name="Taylor T."/>
            <person name="Weissenbach J."/>
            <person name="Heilig R."/>
            <person name="Saurin W."/>
            <person name="Artiguenave F."/>
            <person name="Brottier P."/>
            <person name="Bruls T."/>
            <person name="Pelletier E."/>
            <person name="Robert C."/>
            <person name="Wincker P."/>
            <person name="Smith D.R."/>
            <person name="Doucette-Stamm L."/>
            <person name="Rubenfield M."/>
            <person name="Weinstock K."/>
            <person name="Lee H.M."/>
            <person name="Dubois J."/>
            <person name="Rosenthal A."/>
            <person name="Platzer M."/>
            <person name="Nyakatura G."/>
            <person name="Taudien S."/>
            <person name="Rump A."/>
            <person name="Yang H."/>
            <person name="Yu J."/>
            <person name="Wang J."/>
            <person name="Huang G."/>
            <person name="Gu J."/>
            <person name="Hood L."/>
            <person name="Rowen L."/>
            <person name="Madan A."/>
            <person name="Qin S."/>
            <person name="Davis R.W."/>
            <person name="Federspiel N.A."/>
            <person name="Abola A.P."/>
            <person name="Proctor M.J."/>
            <person name="Myers R.M."/>
            <person name="Schmutz J."/>
            <person name="Dickson M."/>
            <person name="Grimwood J."/>
            <person name="Cox D.R."/>
            <person name="Olson M.V."/>
            <person name="Kaul R."/>
            <person name="Raymond C."/>
            <person name="Shimizu N."/>
            <person name="Kawasaki K."/>
            <person name="Minoshima S."/>
            <person name="Evans G.A."/>
            <person name="Athanasiou M."/>
            <person name="Schultz R."/>
            <person name="Roe B.A."/>
            <person name="Chen F."/>
            <person name="Pan H."/>
            <person name="Ramser J."/>
            <person name="Lehrach H."/>
            <person name="Reinhardt R."/>
            <person name="McCombie W.R."/>
            <person name="de la Bastide M."/>
            <person name="Dedhia N."/>
            <person name="Blocker H."/>
            <person name="Hornischer K."/>
            <person name="Nordsiek G."/>
            <person name="Agarwala R."/>
            <person name="Aravind L."/>
            <person name="Bailey J.A."/>
            <person name="Bateman A."/>
            <person name="Batzoglou S."/>
            <person name="Birney E."/>
            <person name="Bork P."/>
            <person name="Brown D.G."/>
            <person name="Burge C.B."/>
            <person name="Cerutti L."/>
            <person name="Chen H.C."/>
            <person name="Church D."/>
            <person name="Clamp M."/>
            <person name="Copley R.R."/>
            <person name="Doerks T."/>
            <person name="Eddy S.R."/>
            <person name="Eichler E.E."/>
            <person name="Furey T.S."/>
            <person name="Galagan J."/>
            <person name="Gilbert J.G."/>
            <person name="Harmon C."/>
            <person name="Hayashizaki Y."/>
            <person name="Haussler D."/>
            <person name="Hermjakob H."/>
            <person name="Hokamp K."/>
            <person name="Jang W."/>
            <person name="Johnson L.S."/>
            <person name="Jones T.A."/>
            <person name="Kasif S."/>
            <person name="Kaspryzk A."/>
            <person name="Kennedy S."/>
            <person name="Kent W.J."/>
            <person name="Kitts P."/>
            <person name="Koonin E.V."/>
            <person name="Korf I."/>
            <person name="Kulp D."/>
            <person name="Lancet D."/>
            <person name="Lowe T.M."/>
            <person name="McLysaght A."/>
            <person name="Mikkelsen T."/>
            <person name="Moran J.V."/>
            <person name="Mulder N."/>
            <person name="Pollara V.J."/>
            <person name="Ponting C.P."/>
            <person name="Schuler G."/>
            <person name="Schultz J."/>
            <person name="Slater G."/>
            <person name="Smit A.F."/>
            <person name="Stupka E."/>
            <person name="Szustakowski J."/>
            <person name="Thierry-Mieg D."/>
            <person name="Thierry-Mieg J."/>
            <person name="Wagner L."/>
            <person name="Wallis J."/>
            <person name="Wheeler R."/>
            <person name="Williams A."/>
            <person name="Wolf Y.I."/>
            <person name="Wolfe K.H."/>
            <person name="Yang S.P."/>
            <person name="Yeh R.F."/>
            <person name="Collins F."/>
            <person name="Guyer M.S."/>
            <person name="Peterson J."/>
            <person name="Felsenfeld A."/>
            <person name="Wetterstrand K.A."/>
            <person name="Patrinos A."/>
            <person name="Morgan M.J."/>
            <person name="de Jong P."/>
            <person name="Catanese J.J."/>
            <person name="Osoegawa K."/>
            <person name="Shizuya H."/>
            <person name="Choi S."/>
            <person name="Chen Y.J."/>
        </authorList>
    </citation>
    <scope>NUCLEOTIDE SEQUENCE [LARGE SCALE GENOMIC DNA]</scope>
</reference>
<dbReference type="Bgee" id="ENSG00000157823">
    <property type="expression patterns" value="Expressed in rectum and 195 other cell types or tissues"/>
</dbReference>
<reference evidence="4 5" key="3">
    <citation type="journal article" date="2006" name="Nature">
        <title>Analysis of the DNA sequence and duplication history of human chromosome 15.</title>
        <authorList>
            <person name="Zody M.C."/>
            <person name="Garber M."/>
            <person name="Sharpe T."/>
            <person name="Young S.K."/>
            <person name="Rowen L."/>
            <person name="O'Neill K."/>
            <person name="Whittaker C.A."/>
            <person name="Kamal M."/>
            <person name="Chang J.L."/>
            <person name="Cuomo C.A."/>
            <person name="Dewar K."/>
            <person name="FitzGerald M.G."/>
            <person name="Kodira C.D."/>
            <person name="Madan A."/>
            <person name="Qin S."/>
            <person name="Yang X."/>
            <person name="Abbasi N."/>
            <person name="Abouelleil A."/>
            <person name="Arachchi H.M."/>
            <person name="Baradarani L."/>
            <person name="Birditt B."/>
            <person name="Bloom S."/>
            <person name="Bloom T."/>
            <person name="Borowsky M.L."/>
            <person name="Burke J."/>
            <person name="Butler J."/>
            <person name="Cook A."/>
            <person name="DeArellano K."/>
            <person name="DeCaprio D."/>
            <person name="Dorris L.III."/>
            <person name="Dors M."/>
            <person name="Eichler E.E."/>
            <person name="Engels R."/>
            <person name="Fahey J."/>
            <person name="Fleetwood P."/>
            <person name="Friedman C."/>
            <person name="Gearin G."/>
            <person name="Hall J.L."/>
            <person name="Hensley G."/>
            <person name="Johnson E."/>
            <person name="Jones C."/>
            <person name="Kamat A."/>
            <person name="Kaur A."/>
            <person name="Locke D.P."/>
            <person name="Madan A."/>
            <person name="Munson G."/>
            <person name="Jaffe D.B."/>
            <person name="Lui A."/>
            <person name="Macdonald P."/>
            <person name="Mauceli E."/>
            <person name="Naylor J.W."/>
            <person name="Nesbitt R."/>
            <person name="Nicol R."/>
            <person name="O'Leary S.B."/>
            <person name="Ratcliffe A."/>
            <person name="Rounsley S."/>
            <person name="She X."/>
            <person name="Sneddon K.M."/>
            <person name="Stewart S."/>
            <person name="Sougnez C."/>
            <person name="Stone S.M."/>
            <person name="Topham K."/>
            <person name="Vincent D."/>
            <person name="Wang S."/>
            <person name="Zimmer A.R."/>
            <person name="Birren B.W."/>
            <person name="Hood L."/>
            <person name="Lander E.S."/>
            <person name="Nusbaum C."/>
        </authorList>
    </citation>
    <scope>NUCLEOTIDE SEQUENCE [LARGE SCALE GENOMIC DNA]</scope>
</reference>
<organism evidence="4 5">
    <name type="scientific">Homo sapiens</name>
    <name type="common">Human</name>
    <dbReference type="NCBI Taxonomy" id="9606"/>
    <lineage>
        <taxon>Eukaryota</taxon>
        <taxon>Metazoa</taxon>
        <taxon>Chordata</taxon>
        <taxon>Craniata</taxon>
        <taxon>Vertebrata</taxon>
        <taxon>Euteleostomi</taxon>
        <taxon>Mammalia</taxon>
        <taxon>Eutheria</taxon>
        <taxon>Euarchontoglires</taxon>
        <taxon>Primates</taxon>
        <taxon>Haplorrhini</taxon>
        <taxon>Catarrhini</taxon>
        <taxon>Hominidae</taxon>
        <taxon>Homo</taxon>
    </lineage>
</organism>
<dbReference type="OpenTargets" id="ENSG00000157823"/>
<dbReference type="Proteomes" id="UP000005640">
    <property type="component" value="Chromosome 15"/>
</dbReference>
<reference evidence="4 5" key="2">
    <citation type="journal article" date="2004" name="Nature">
        <title>Finishing the euchromatic sequence of the human genome.</title>
        <authorList>
            <consortium name="International Human Genome Sequencing Consortium"/>
        </authorList>
    </citation>
    <scope>NUCLEOTIDE SEQUENCE [LARGE SCALE GENOMIC DNA]</scope>
</reference>
<dbReference type="InterPro" id="IPR022775">
    <property type="entry name" value="AP_mu_sigma_su"/>
</dbReference>
<evidence type="ECO:0000256" key="1">
    <source>
        <dbReference type="ARBA" id="ARBA00004184"/>
    </source>
</evidence>
<dbReference type="GO" id="GO:0005737">
    <property type="term" value="C:cytoplasm"/>
    <property type="evidence" value="ECO:0007669"/>
    <property type="project" value="UniProtKB-ARBA"/>
</dbReference>
<dbReference type="InterPro" id="IPR011012">
    <property type="entry name" value="Longin-like_dom_sf"/>
</dbReference>
<dbReference type="SUPFAM" id="SSF64356">
    <property type="entry name" value="SNARE-like"/>
    <property type="match status" value="1"/>
</dbReference>
<dbReference type="GO" id="GO:0015031">
    <property type="term" value="P:protein transport"/>
    <property type="evidence" value="ECO:0007669"/>
    <property type="project" value="UniProtKB-KW"/>
</dbReference>
<gene>
    <name evidence="4" type="primary">AP3S2</name>
</gene>
<dbReference type="SMR" id="H0YNI6"/>
<dbReference type="ExpressionAtlas" id="H0YNI6">
    <property type="expression patterns" value="baseline and differential"/>
</dbReference>
<reference evidence="4" key="4">
    <citation type="submission" date="2025-08" db="UniProtKB">
        <authorList>
            <consortium name="Ensembl"/>
        </authorList>
    </citation>
    <scope>IDENTIFICATION</scope>
</reference>
<keyword evidence="2" id="KW-0813">Transport</keyword>
<sequence length="36" mass="4468">MIQAILVFNNHGKPRLVRFYQRFKKFNSRLFERLSI</sequence>
<dbReference type="Ensembl" id="ENST00000558806.5">
    <property type="protein sequence ID" value="ENSP00000454027.1"/>
    <property type="gene ID" value="ENSG00000157823.18"/>
</dbReference>
<dbReference type="GeneTree" id="ENSGT00970000193421"/>
<accession>H0YNI6</accession>
<reference evidence="4" key="5">
    <citation type="submission" date="2025-09" db="UniProtKB">
        <authorList>
            <consortium name="Ensembl"/>
        </authorList>
    </citation>
    <scope>IDENTIFICATION</scope>
</reference>
<evidence type="ECO:0000313" key="4">
    <source>
        <dbReference type="Ensembl" id="ENSP00000454027.1"/>
    </source>
</evidence>
<dbReference type="HGNC" id="HGNC:571">
    <property type="gene designation" value="AP3S2"/>
</dbReference>
<dbReference type="OrthoDB" id="10261046at2759"/>
<evidence type="ECO:0007829" key="7">
    <source>
        <dbReference type="ProteomicsDB" id="H0YNI6"/>
    </source>
</evidence>